<evidence type="ECO:0000256" key="5">
    <source>
        <dbReference type="SAM" id="Phobius"/>
    </source>
</evidence>
<feature type="transmembrane region" description="Helical" evidence="5">
    <location>
        <begin position="174"/>
        <end position="194"/>
    </location>
</feature>
<feature type="transmembrane region" description="Helical" evidence="5">
    <location>
        <begin position="231"/>
        <end position="250"/>
    </location>
</feature>
<gene>
    <name evidence="8" type="ORF">ACFQ39_11475</name>
</gene>
<name>A0ABW3Y2Y1_9FLAO</name>
<feature type="transmembrane region" description="Helical" evidence="5">
    <location>
        <begin position="142"/>
        <end position="162"/>
    </location>
</feature>
<dbReference type="PANTHER" id="PTHR22911:SF6">
    <property type="entry name" value="SOLUTE CARRIER FAMILY 35 MEMBER G1"/>
    <property type="match status" value="1"/>
</dbReference>
<evidence type="ECO:0000256" key="3">
    <source>
        <dbReference type="ARBA" id="ARBA00022989"/>
    </source>
</evidence>
<comment type="caution">
    <text evidence="8">The sequence shown here is derived from an EMBL/GenBank/DDBJ whole genome shotgun (WGS) entry which is preliminary data.</text>
</comment>
<evidence type="ECO:0000256" key="2">
    <source>
        <dbReference type="ARBA" id="ARBA00022692"/>
    </source>
</evidence>
<dbReference type="Proteomes" id="UP001597201">
    <property type="component" value="Unassembled WGS sequence"/>
</dbReference>
<comment type="subcellular location">
    <subcellularLocation>
        <location evidence="1">Membrane</location>
        <topology evidence="1">Multi-pass membrane protein</topology>
    </subcellularLocation>
</comment>
<dbReference type="PANTHER" id="PTHR22911">
    <property type="entry name" value="ACYL-MALONYL CONDENSING ENZYME-RELATED"/>
    <property type="match status" value="1"/>
</dbReference>
<feature type="domain" description="EamA" evidence="7">
    <location>
        <begin position="143"/>
        <end position="272"/>
    </location>
</feature>
<sequence length="279" mass="31042">MSSYQALKFMLFSTFAFACMNVTVKYLDGFSAAQIVFLRSVGSLFFTFGFLIKKKISPFGNNQKLLILRGLVGVTSMTFFFMSIKYLPVGTAVSLRYLAPIFAAIFAVILLKERIETLRWLFFILAFAGVIVLKGLDKQVDTYGLLLVLIASVFSGLVYIILGKIGNTEHPVVVVNYFMVTATIVGGILSIGNWTQPIGFEWVLLLSLGVFGYYGQLYMTKAFQSASATQIAPLKYIEVVFTLLLGVALFNEVYTFWSLLGMTMIIVALVLNTKYKSTH</sequence>
<feature type="transmembrane region" description="Helical" evidence="5">
    <location>
        <begin position="65"/>
        <end position="87"/>
    </location>
</feature>
<dbReference type="InterPro" id="IPR000620">
    <property type="entry name" value="EamA_dom"/>
</dbReference>
<evidence type="ECO:0000256" key="6">
    <source>
        <dbReference type="SAM" id="SignalP"/>
    </source>
</evidence>
<keyword evidence="2 5" id="KW-0812">Transmembrane</keyword>
<dbReference type="SUPFAM" id="SSF103481">
    <property type="entry name" value="Multidrug resistance efflux transporter EmrE"/>
    <property type="match status" value="2"/>
</dbReference>
<dbReference type="Pfam" id="PF00892">
    <property type="entry name" value="EamA"/>
    <property type="match status" value="2"/>
</dbReference>
<feature type="transmembrane region" description="Helical" evidence="5">
    <location>
        <begin position="118"/>
        <end position="136"/>
    </location>
</feature>
<protein>
    <submittedName>
        <fullName evidence="8">DMT family transporter</fullName>
    </submittedName>
</protein>
<evidence type="ECO:0000313" key="9">
    <source>
        <dbReference type="Proteomes" id="UP001597201"/>
    </source>
</evidence>
<feature type="transmembrane region" description="Helical" evidence="5">
    <location>
        <begin position="93"/>
        <end position="111"/>
    </location>
</feature>
<feature type="chain" id="PRO_5046872949" evidence="6">
    <location>
        <begin position="19"/>
        <end position="279"/>
    </location>
</feature>
<feature type="transmembrane region" description="Helical" evidence="5">
    <location>
        <begin position="200"/>
        <end position="219"/>
    </location>
</feature>
<dbReference type="InterPro" id="IPR037185">
    <property type="entry name" value="EmrE-like"/>
</dbReference>
<reference evidence="9" key="1">
    <citation type="journal article" date="2019" name="Int. J. Syst. Evol. Microbiol.">
        <title>The Global Catalogue of Microorganisms (GCM) 10K type strain sequencing project: providing services to taxonomists for standard genome sequencing and annotation.</title>
        <authorList>
            <consortium name="The Broad Institute Genomics Platform"/>
            <consortium name="The Broad Institute Genome Sequencing Center for Infectious Disease"/>
            <person name="Wu L."/>
            <person name="Ma J."/>
        </authorList>
    </citation>
    <scope>NUCLEOTIDE SEQUENCE [LARGE SCALE GENOMIC DNA]</scope>
    <source>
        <strain evidence="9">CCUG 61485</strain>
    </source>
</reference>
<keyword evidence="3 5" id="KW-1133">Transmembrane helix</keyword>
<keyword evidence="9" id="KW-1185">Reference proteome</keyword>
<feature type="signal peptide" evidence="6">
    <location>
        <begin position="1"/>
        <end position="18"/>
    </location>
</feature>
<dbReference type="RefSeq" id="WP_377179047.1">
    <property type="nucleotide sequence ID" value="NZ_JBHTMY010000003.1"/>
</dbReference>
<dbReference type="Gene3D" id="1.10.3730.20">
    <property type="match status" value="1"/>
</dbReference>
<organism evidence="8 9">
    <name type="scientific">Namhaeicola litoreus</name>
    <dbReference type="NCBI Taxonomy" id="1052145"/>
    <lineage>
        <taxon>Bacteria</taxon>
        <taxon>Pseudomonadati</taxon>
        <taxon>Bacteroidota</taxon>
        <taxon>Flavobacteriia</taxon>
        <taxon>Flavobacteriales</taxon>
        <taxon>Flavobacteriaceae</taxon>
        <taxon>Namhaeicola</taxon>
    </lineage>
</organism>
<keyword evidence="4 5" id="KW-0472">Membrane</keyword>
<proteinExistence type="predicted"/>
<feature type="domain" description="EamA" evidence="7">
    <location>
        <begin position="9"/>
        <end position="133"/>
    </location>
</feature>
<feature type="transmembrane region" description="Helical" evidence="5">
    <location>
        <begin position="256"/>
        <end position="273"/>
    </location>
</feature>
<keyword evidence="6" id="KW-0732">Signal</keyword>
<evidence type="ECO:0000313" key="8">
    <source>
        <dbReference type="EMBL" id="MFD1316238.1"/>
    </source>
</evidence>
<dbReference type="EMBL" id="JBHTMY010000003">
    <property type="protein sequence ID" value="MFD1316238.1"/>
    <property type="molecule type" value="Genomic_DNA"/>
</dbReference>
<accession>A0ABW3Y2Y1</accession>
<evidence type="ECO:0000259" key="7">
    <source>
        <dbReference type="Pfam" id="PF00892"/>
    </source>
</evidence>
<evidence type="ECO:0000256" key="1">
    <source>
        <dbReference type="ARBA" id="ARBA00004141"/>
    </source>
</evidence>
<evidence type="ECO:0000256" key="4">
    <source>
        <dbReference type="ARBA" id="ARBA00023136"/>
    </source>
</evidence>
<feature type="transmembrane region" description="Helical" evidence="5">
    <location>
        <begin position="33"/>
        <end position="53"/>
    </location>
</feature>